<gene>
    <name evidence="2" type="ORF">DAPPUDRAFT_330328</name>
</gene>
<reference evidence="2 3" key="1">
    <citation type="journal article" date="2011" name="Science">
        <title>The ecoresponsive genome of Daphnia pulex.</title>
        <authorList>
            <person name="Colbourne J.K."/>
            <person name="Pfrender M.E."/>
            <person name="Gilbert D."/>
            <person name="Thomas W.K."/>
            <person name="Tucker A."/>
            <person name="Oakley T.H."/>
            <person name="Tokishita S."/>
            <person name="Aerts A."/>
            <person name="Arnold G.J."/>
            <person name="Basu M.K."/>
            <person name="Bauer D.J."/>
            <person name="Caceres C.E."/>
            <person name="Carmel L."/>
            <person name="Casola C."/>
            <person name="Choi J.H."/>
            <person name="Detter J.C."/>
            <person name="Dong Q."/>
            <person name="Dusheyko S."/>
            <person name="Eads B.D."/>
            <person name="Frohlich T."/>
            <person name="Geiler-Samerotte K.A."/>
            <person name="Gerlach D."/>
            <person name="Hatcher P."/>
            <person name="Jogdeo S."/>
            <person name="Krijgsveld J."/>
            <person name="Kriventseva E.V."/>
            <person name="Kultz D."/>
            <person name="Laforsch C."/>
            <person name="Lindquist E."/>
            <person name="Lopez J."/>
            <person name="Manak J.R."/>
            <person name="Muller J."/>
            <person name="Pangilinan J."/>
            <person name="Patwardhan R.P."/>
            <person name="Pitluck S."/>
            <person name="Pritham E.J."/>
            <person name="Rechtsteiner A."/>
            <person name="Rho M."/>
            <person name="Rogozin I.B."/>
            <person name="Sakarya O."/>
            <person name="Salamov A."/>
            <person name="Schaack S."/>
            <person name="Shapiro H."/>
            <person name="Shiga Y."/>
            <person name="Skalitzky C."/>
            <person name="Smith Z."/>
            <person name="Souvorov A."/>
            <person name="Sung W."/>
            <person name="Tang Z."/>
            <person name="Tsuchiya D."/>
            <person name="Tu H."/>
            <person name="Vos H."/>
            <person name="Wang M."/>
            <person name="Wolf Y.I."/>
            <person name="Yamagata H."/>
            <person name="Yamada T."/>
            <person name="Ye Y."/>
            <person name="Shaw J.R."/>
            <person name="Andrews J."/>
            <person name="Crease T.J."/>
            <person name="Tang H."/>
            <person name="Lucas S.M."/>
            <person name="Robertson H.M."/>
            <person name="Bork P."/>
            <person name="Koonin E.V."/>
            <person name="Zdobnov E.M."/>
            <person name="Grigoriev I.V."/>
            <person name="Lynch M."/>
            <person name="Boore J.L."/>
        </authorList>
    </citation>
    <scope>NUCLEOTIDE SEQUENCE [LARGE SCALE GENOMIC DNA]</scope>
</reference>
<keyword evidence="3" id="KW-1185">Reference proteome</keyword>
<dbReference type="AlphaFoldDB" id="E9HJ92"/>
<accession>E9HJ92</accession>
<evidence type="ECO:0000256" key="1">
    <source>
        <dbReference type="SAM" id="MobiDB-lite"/>
    </source>
</evidence>
<dbReference type="InParanoid" id="E9HJ92"/>
<feature type="compositionally biased region" description="Basic residues" evidence="1">
    <location>
        <begin position="74"/>
        <end position="84"/>
    </location>
</feature>
<evidence type="ECO:0000313" key="3">
    <source>
        <dbReference type="Proteomes" id="UP000000305"/>
    </source>
</evidence>
<evidence type="ECO:0000313" key="2">
    <source>
        <dbReference type="EMBL" id="EFX68199.1"/>
    </source>
</evidence>
<feature type="region of interest" description="Disordered" evidence="1">
    <location>
        <begin position="44"/>
        <end position="84"/>
    </location>
</feature>
<feature type="compositionally biased region" description="Polar residues" evidence="1">
    <location>
        <begin position="44"/>
        <end position="55"/>
    </location>
</feature>
<dbReference type="KEGG" id="dpx:DAPPUDRAFT_330328"/>
<feature type="compositionally biased region" description="Low complexity" evidence="1">
    <location>
        <begin position="56"/>
        <end position="67"/>
    </location>
</feature>
<proteinExistence type="predicted"/>
<dbReference type="HOGENOM" id="CLU_2529700_0_0_1"/>
<organism evidence="2 3">
    <name type="scientific">Daphnia pulex</name>
    <name type="common">Water flea</name>
    <dbReference type="NCBI Taxonomy" id="6669"/>
    <lineage>
        <taxon>Eukaryota</taxon>
        <taxon>Metazoa</taxon>
        <taxon>Ecdysozoa</taxon>
        <taxon>Arthropoda</taxon>
        <taxon>Crustacea</taxon>
        <taxon>Branchiopoda</taxon>
        <taxon>Diplostraca</taxon>
        <taxon>Cladocera</taxon>
        <taxon>Anomopoda</taxon>
        <taxon>Daphniidae</taxon>
        <taxon>Daphnia</taxon>
    </lineage>
</organism>
<dbReference type="EMBL" id="GL732660">
    <property type="protein sequence ID" value="EFX68199.1"/>
    <property type="molecule type" value="Genomic_DNA"/>
</dbReference>
<protein>
    <submittedName>
        <fullName evidence="2">Uncharacterized protein</fullName>
    </submittedName>
</protein>
<name>E9HJ92_DAPPU</name>
<sequence length="84" mass="9258">MSLEKSLNLDNEESPVGVVRLLKQMSEPSDFNSSINNVQSGVVISRQSSSKSLGHSSTADSSFDSISPEPLRIRKEKKHIVLHH</sequence>
<dbReference type="Proteomes" id="UP000000305">
    <property type="component" value="Unassembled WGS sequence"/>
</dbReference>